<feature type="transmembrane region" description="Helical" evidence="9">
    <location>
        <begin position="51"/>
        <end position="72"/>
    </location>
</feature>
<feature type="transmembrane region" description="Helical" evidence="9">
    <location>
        <begin position="160"/>
        <end position="179"/>
    </location>
</feature>
<dbReference type="EMBL" id="JAFBFC010000001">
    <property type="protein sequence ID" value="MBM7702032.1"/>
    <property type="molecule type" value="Genomic_DNA"/>
</dbReference>
<evidence type="ECO:0000256" key="7">
    <source>
        <dbReference type="ARBA" id="ARBA00023136"/>
    </source>
</evidence>
<evidence type="ECO:0000259" key="10">
    <source>
        <dbReference type="Pfam" id="PF00884"/>
    </source>
</evidence>
<name>A0ABS2QRF8_9BACI</name>
<dbReference type="InterPro" id="IPR012160">
    <property type="entry name" value="LtaS-like"/>
</dbReference>
<dbReference type="PIRSF" id="PIRSF005091">
    <property type="entry name" value="Mmb_sulf_HI1246"/>
    <property type="match status" value="1"/>
</dbReference>
<gene>
    <name evidence="11" type="ORF">JOC83_000858</name>
</gene>
<dbReference type="EC" id="2.7.8.20" evidence="11"/>
<dbReference type="GO" id="GO:0008960">
    <property type="term" value="F:phosphatidylglycerol-membrane-oligosaccharide glycerophosphotransferase activity"/>
    <property type="evidence" value="ECO:0007669"/>
    <property type="project" value="UniProtKB-EC"/>
</dbReference>
<dbReference type="InterPro" id="IPR017850">
    <property type="entry name" value="Alkaline_phosphatase_core_sf"/>
</dbReference>
<evidence type="ECO:0000256" key="8">
    <source>
        <dbReference type="PIRNR" id="PIRNR005091"/>
    </source>
</evidence>
<evidence type="ECO:0000313" key="11">
    <source>
        <dbReference type="EMBL" id="MBM7702032.1"/>
    </source>
</evidence>
<evidence type="ECO:0000256" key="4">
    <source>
        <dbReference type="ARBA" id="ARBA00022475"/>
    </source>
</evidence>
<evidence type="ECO:0000256" key="2">
    <source>
        <dbReference type="ARBA" id="ARBA00004936"/>
    </source>
</evidence>
<organism evidence="11 12">
    <name type="scientific">Priestia iocasae</name>
    <dbReference type="NCBI Taxonomy" id="2291674"/>
    <lineage>
        <taxon>Bacteria</taxon>
        <taxon>Bacillati</taxon>
        <taxon>Bacillota</taxon>
        <taxon>Bacilli</taxon>
        <taxon>Bacillales</taxon>
        <taxon>Bacillaceae</taxon>
        <taxon>Priestia</taxon>
    </lineage>
</organism>
<keyword evidence="4 8" id="KW-1003">Cell membrane</keyword>
<comment type="similarity">
    <text evidence="3 8">Belongs to the LTA synthase family.</text>
</comment>
<dbReference type="Pfam" id="PF00884">
    <property type="entry name" value="Sulfatase"/>
    <property type="match status" value="1"/>
</dbReference>
<keyword evidence="11" id="KW-0808">Transferase</keyword>
<keyword evidence="6 9" id="KW-1133">Transmembrane helix</keyword>
<proteinExistence type="inferred from homology"/>
<dbReference type="Proteomes" id="UP000809829">
    <property type="component" value="Unassembled WGS sequence"/>
</dbReference>
<dbReference type="Gene3D" id="3.30.1120.170">
    <property type="match status" value="1"/>
</dbReference>
<dbReference type="PANTHER" id="PTHR47371">
    <property type="entry name" value="LIPOTEICHOIC ACID SYNTHASE"/>
    <property type="match status" value="1"/>
</dbReference>
<dbReference type="Gene3D" id="3.40.720.10">
    <property type="entry name" value="Alkaline Phosphatase, subunit A"/>
    <property type="match status" value="1"/>
</dbReference>
<dbReference type="CDD" id="cd16015">
    <property type="entry name" value="LTA_synthase"/>
    <property type="match status" value="1"/>
</dbReference>
<evidence type="ECO:0000256" key="9">
    <source>
        <dbReference type="SAM" id="Phobius"/>
    </source>
</evidence>
<keyword evidence="7 8" id="KW-0472">Membrane</keyword>
<feature type="transmembrane region" description="Helical" evidence="9">
    <location>
        <begin position="122"/>
        <end position="148"/>
    </location>
</feature>
<feature type="transmembrane region" description="Helical" evidence="9">
    <location>
        <begin position="84"/>
        <end position="102"/>
    </location>
</feature>
<dbReference type="InterPro" id="IPR000917">
    <property type="entry name" value="Sulfatase_N"/>
</dbReference>
<accession>A0ABS2QRF8</accession>
<feature type="transmembrane region" description="Helical" evidence="9">
    <location>
        <begin position="12"/>
        <end position="31"/>
    </location>
</feature>
<feature type="domain" description="Sulfatase N-terminal" evidence="10">
    <location>
        <begin position="254"/>
        <end position="549"/>
    </location>
</feature>
<evidence type="ECO:0000256" key="3">
    <source>
        <dbReference type="ARBA" id="ARBA00009983"/>
    </source>
</evidence>
<sequence length="652" mass="74987">MIEMNKLIKQTKTIAITQLGFFSLVVLFFWIKTYAVYQIEFNLGIENFIQQFLLFINPVGSAIFFFAFALLFKGRRKIKALLGINFFLSFILYANVVYYRFFNDFITVPVLTQSDNFGQLGGSAMALIQPYDLLYFLDFFVALAIVLWKKVELPTMTRRSVTGVFLAGILVFTANLALAEMDRPQLLTRTFDRNYLVKYLGAYNYTVYDIIQSSKSSAQRALADSNDVAEIENYAKSTYAKPNDQYFGKAKGMNVIYISLESLQTFALDYKLHGEEVTPFLNSLTKDKDTMYFDNVFHQTAQGKTSDAEFMLENSLFPLPQGSVFTTKANNTYQANSAILGQEGYTNAVFHGNGKSFWNRDEMYKSLGVDKFYDSAYYNMSEEQTLNYGLKDKPFFKESMPYLQELKQPFTAKFLTLSNHFPYPLDEEDQTIKPHTTGDKSVDGYFQTARYMDESLKQFFKDLKASGLYDNTMIVMYGDHYGISPNHNKAMSKVLGKEINSFENAQLQRVPLFIHMPNMEEKTGAKGGVNHTYGGQVDIRPTVMHLLGMDTKEYLDFGTDLLSEDHQELVPFRNGDFVTPEITQVDGKVYNNETREQLDEEAAKKYEKYDEAVKTKLELSDKLVYGDLLRFHKPEGFEPVDRSKYDYNKREE</sequence>
<evidence type="ECO:0000313" key="12">
    <source>
        <dbReference type="Proteomes" id="UP000809829"/>
    </source>
</evidence>
<evidence type="ECO:0000256" key="5">
    <source>
        <dbReference type="ARBA" id="ARBA00022692"/>
    </source>
</evidence>
<comment type="pathway">
    <text evidence="2">Cell wall biogenesis; lipoteichoic acid biosynthesis.</text>
</comment>
<evidence type="ECO:0000256" key="1">
    <source>
        <dbReference type="ARBA" id="ARBA00004651"/>
    </source>
</evidence>
<protein>
    <submittedName>
        <fullName evidence="11">Lipoteichoic acid synthase</fullName>
        <ecNumber evidence="11">2.7.8.20</ecNumber>
    </submittedName>
</protein>
<dbReference type="PANTHER" id="PTHR47371:SF3">
    <property type="entry name" value="PHOSPHOGLYCEROL TRANSFERASE I"/>
    <property type="match status" value="1"/>
</dbReference>
<keyword evidence="5 9" id="KW-0812">Transmembrane</keyword>
<dbReference type="SUPFAM" id="SSF53649">
    <property type="entry name" value="Alkaline phosphatase-like"/>
    <property type="match status" value="1"/>
</dbReference>
<reference evidence="11 12" key="1">
    <citation type="submission" date="2021-01" db="EMBL/GenBank/DDBJ databases">
        <title>Genomic Encyclopedia of Type Strains, Phase IV (KMG-IV): sequencing the most valuable type-strain genomes for metagenomic binning, comparative biology and taxonomic classification.</title>
        <authorList>
            <person name="Goeker M."/>
        </authorList>
    </citation>
    <scope>NUCLEOTIDE SEQUENCE [LARGE SCALE GENOMIC DNA]</scope>
    <source>
        <strain evidence="11 12">DSM 104297</strain>
    </source>
</reference>
<dbReference type="InterPro" id="IPR050448">
    <property type="entry name" value="OpgB/LTA_synthase_biosynth"/>
</dbReference>
<comment type="subcellular location">
    <subcellularLocation>
        <location evidence="1">Cell membrane</location>
        <topology evidence="1">Multi-pass membrane protein</topology>
    </subcellularLocation>
</comment>
<evidence type="ECO:0000256" key="6">
    <source>
        <dbReference type="ARBA" id="ARBA00022989"/>
    </source>
</evidence>
<comment type="caution">
    <text evidence="11">The sequence shown here is derived from an EMBL/GenBank/DDBJ whole genome shotgun (WGS) entry which is preliminary data.</text>
</comment>
<keyword evidence="12" id="KW-1185">Reference proteome</keyword>